<reference evidence="1" key="1">
    <citation type="journal article" date="2013" name="PLoS ONE">
        <title>Gene expression in gut symbiotic organ of stinkbug affected by extracellular bacterial symbiont.</title>
        <authorList>
            <person name="Futahashi R."/>
            <person name="Tanaka K."/>
            <person name="Tanahashi M."/>
            <person name="Nikoh N."/>
            <person name="Kikuchi Y."/>
            <person name="Lee B.L."/>
            <person name="Fukatsu T."/>
        </authorList>
    </citation>
    <scope>NUCLEOTIDE SEQUENCE</scope>
    <source>
        <tissue evidence="1">Midgut</tissue>
    </source>
</reference>
<dbReference type="EMBL" id="AK418175">
    <property type="protein sequence ID" value="BAN21390.1"/>
    <property type="molecule type" value="mRNA"/>
</dbReference>
<evidence type="ECO:0000313" key="1">
    <source>
        <dbReference type="EMBL" id="BAN21390.1"/>
    </source>
</evidence>
<sequence>MSEAIYLLYLLGKGGKGISCDFIEVYIFLQLCSGKKLLFIFNVRSGTTCRYNRGKLFFEIPIGTELRKIAARNVAGREREDGEVVGAATGI</sequence>
<protein>
    <submittedName>
        <fullName evidence="1">Unkown protein</fullName>
    </submittedName>
</protein>
<accession>R4WKN7</accession>
<name>R4WKN7_RIPPE</name>
<dbReference type="AlphaFoldDB" id="R4WKN7"/>
<proteinExistence type="evidence at transcript level"/>
<organism evidence="1">
    <name type="scientific">Riptortus pedestris</name>
    <name type="common">Bean bug</name>
    <dbReference type="NCBI Taxonomy" id="329032"/>
    <lineage>
        <taxon>Eukaryota</taxon>
        <taxon>Metazoa</taxon>
        <taxon>Ecdysozoa</taxon>
        <taxon>Arthropoda</taxon>
        <taxon>Hexapoda</taxon>
        <taxon>Insecta</taxon>
        <taxon>Pterygota</taxon>
        <taxon>Neoptera</taxon>
        <taxon>Paraneoptera</taxon>
        <taxon>Hemiptera</taxon>
        <taxon>Heteroptera</taxon>
        <taxon>Panheteroptera</taxon>
        <taxon>Pentatomomorpha</taxon>
        <taxon>Coreoidea</taxon>
        <taxon>Alydidae</taxon>
        <taxon>Riptortus</taxon>
    </lineage>
</organism>